<evidence type="ECO:0000313" key="1">
    <source>
        <dbReference type="EMBL" id="KAJ1353841.1"/>
    </source>
</evidence>
<sequence>MDVMEPAFPSSAVETGRYDCMVAADSAHMRCVSYQIGIQTENGEKLLTVRSVPKLTRPLPQLQALTEIVRDYRLPSNGEPGILIGIDYF</sequence>
<gene>
    <name evidence="1" type="ORF">KIN20_010602</name>
</gene>
<organism evidence="1 2">
    <name type="scientific">Parelaphostrongylus tenuis</name>
    <name type="common">Meningeal worm</name>
    <dbReference type="NCBI Taxonomy" id="148309"/>
    <lineage>
        <taxon>Eukaryota</taxon>
        <taxon>Metazoa</taxon>
        <taxon>Ecdysozoa</taxon>
        <taxon>Nematoda</taxon>
        <taxon>Chromadorea</taxon>
        <taxon>Rhabditida</taxon>
        <taxon>Rhabditina</taxon>
        <taxon>Rhabditomorpha</taxon>
        <taxon>Strongyloidea</taxon>
        <taxon>Metastrongylidae</taxon>
        <taxon>Parelaphostrongylus</taxon>
    </lineage>
</organism>
<proteinExistence type="predicted"/>
<protein>
    <submittedName>
        <fullName evidence="1">Uncharacterized protein</fullName>
    </submittedName>
</protein>
<reference evidence="1" key="1">
    <citation type="submission" date="2021-06" db="EMBL/GenBank/DDBJ databases">
        <title>Parelaphostrongylus tenuis whole genome reference sequence.</title>
        <authorList>
            <person name="Garwood T.J."/>
            <person name="Larsen P.A."/>
            <person name="Fountain-Jones N.M."/>
            <person name="Garbe J.R."/>
            <person name="Macchietto M.G."/>
            <person name="Kania S.A."/>
            <person name="Gerhold R.W."/>
            <person name="Richards J.E."/>
            <person name="Wolf T.M."/>
        </authorList>
    </citation>
    <scope>NUCLEOTIDE SEQUENCE</scope>
    <source>
        <strain evidence="1">MNPRO001-30</strain>
        <tissue evidence="1">Meninges</tissue>
    </source>
</reference>
<dbReference type="EMBL" id="JAHQIW010001869">
    <property type="protein sequence ID" value="KAJ1353841.1"/>
    <property type="molecule type" value="Genomic_DNA"/>
</dbReference>
<accession>A0AAD5MQU0</accession>
<comment type="caution">
    <text evidence="1">The sequence shown here is derived from an EMBL/GenBank/DDBJ whole genome shotgun (WGS) entry which is preliminary data.</text>
</comment>
<evidence type="ECO:0000313" key="2">
    <source>
        <dbReference type="Proteomes" id="UP001196413"/>
    </source>
</evidence>
<dbReference type="AlphaFoldDB" id="A0AAD5MQU0"/>
<dbReference type="Proteomes" id="UP001196413">
    <property type="component" value="Unassembled WGS sequence"/>
</dbReference>
<keyword evidence="2" id="KW-1185">Reference proteome</keyword>
<name>A0AAD5MQU0_PARTN</name>